<feature type="compositionally biased region" description="Polar residues" evidence="1">
    <location>
        <begin position="89"/>
        <end position="99"/>
    </location>
</feature>
<evidence type="ECO:0000313" key="3">
    <source>
        <dbReference type="Proteomes" id="UP000499080"/>
    </source>
</evidence>
<proteinExistence type="predicted"/>
<comment type="caution">
    <text evidence="2">The sequence shown here is derived from an EMBL/GenBank/DDBJ whole genome shotgun (WGS) entry which is preliminary data.</text>
</comment>
<accession>A0A4Y2IQ50</accession>
<dbReference type="AlphaFoldDB" id="A0A4Y2IQ50"/>
<evidence type="ECO:0000313" key="2">
    <source>
        <dbReference type="EMBL" id="GBM79794.1"/>
    </source>
</evidence>
<sequence>MADEVSIKRSPDLSFFTDLGLPPIPCSAFSIANGEVLESCSFGREIMRIRAVSDILSMSVMREPMHKNKNSGPDGTAHHGAQQGKAITGSENSQPRHPP</sequence>
<gene>
    <name evidence="2" type="ORF">AVEN_135836_1</name>
</gene>
<protein>
    <submittedName>
        <fullName evidence="2">Uncharacterized protein</fullName>
    </submittedName>
</protein>
<keyword evidence="3" id="KW-1185">Reference proteome</keyword>
<organism evidence="2 3">
    <name type="scientific">Araneus ventricosus</name>
    <name type="common">Orbweaver spider</name>
    <name type="synonym">Epeira ventricosa</name>
    <dbReference type="NCBI Taxonomy" id="182803"/>
    <lineage>
        <taxon>Eukaryota</taxon>
        <taxon>Metazoa</taxon>
        <taxon>Ecdysozoa</taxon>
        <taxon>Arthropoda</taxon>
        <taxon>Chelicerata</taxon>
        <taxon>Arachnida</taxon>
        <taxon>Araneae</taxon>
        <taxon>Araneomorphae</taxon>
        <taxon>Entelegynae</taxon>
        <taxon>Araneoidea</taxon>
        <taxon>Araneidae</taxon>
        <taxon>Araneus</taxon>
    </lineage>
</organism>
<evidence type="ECO:0000256" key="1">
    <source>
        <dbReference type="SAM" id="MobiDB-lite"/>
    </source>
</evidence>
<name>A0A4Y2IQ50_ARAVE</name>
<dbReference type="Proteomes" id="UP000499080">
    <property type="component" value="Unassembled WGS sequence"/>
</dbReference>
<feature type="region of interest" description="Disordered" evidence="1">
    <location>
        <begin position="62"/>
        <end position="99"/>
    </location>
</feature>
<reference evidence="2 3" key="1">
    <citation type="journal article" date="2019" name="Sci. Rep.">
        <title>Orb-weaving spider Araneus ventricosus genome elucidates the spidroin gene catalogue.</title>
        <authorList>
            <person name="Kono N."/>
            <person name="Nakamura H."/>
            <person name="Ohtoshi R."/>
            <person name="Moran D.A.P."/>
            <person name="Shinohara A."/>
            <person name="Yoshida Y."/>
            <person name="Fujiwara M."/>
            <person name="Mori M."/>
            <person name="Tomita M."/>
            <person name="Arakawa K."/>
        </authorList>
    </citation>
    <scope>NUCLEOTIDE SEQUENCE [LARGE SCALE GENOMIC DNA]</scope>
</reference>
<dbReference type="EMBL" id="BGPR01186905">
    <property type="protein sequence ID" value="GBM79794.1"/>
    <property type="molecule type" value="Genomic_DNA"/>
</dbReference>